<feature type="transmembrane region" description="Helical" evidence="1">
    <location>
        <begin position="152"/>
        <end position="174"/>
    </location>
</feature>
<proteinExistence type="predicted"/>
<dbReference type="RefSeq" id="WP_176255439.1">
    <property type="nucleotide sequence ID" value="NZ_BAABXL010000001.1"/>
</dbReference>
<evidence type="ECO:0000313" key="2">
    <source>
        <dbReference type="EMBL" id="GAA6270118.1"/>
    </source>
</evidence>
<evidence type="ECO:0000313" key="3">
    <source>
        <dbReference type="Proteomes" id="UP001600894"/>
    </source>
</evidence>
<feature type="transmembrane region" description="Helical" evidence="1">
    <location>
        <begin position="181"/>
        <end position="199"/>
    </location>
</feature>
<evidence type="ECO:0000256" key="1">
    <source>
        <dbReference type="SAM" id="Phobius"/>
    </source>
</evidence>
<keyword evidence="1" id="KW-1133">Transmembrane helix</keyword>
<dbReference type="Proteomes" id="UP001600894">
    <property type="component" value="Unassembled WGS sequence"/>
</dbReference>
<organism evidence="2 3">
    <name type="scientific">Enterocloster alcoholdehydrogenati</name>
    <dbReference type="NCBI Taxonomy" id="2547410"/>
    <lineage>
        <taxon>Bacteria</taxon>
        <taxon>Bacillati</taxon>
        <taxon>Bacillota</taxon>
        <taxon>Clostridia</taxon>
        <taxon>Lachnospirales</taxon>
        <taxon>Lachnospiraceae</taxon>
        <taxon>Enterocloster</taxon>
    </lineage>
</organism>
<feature type="transmembrane region" description="Helical" evidence="1">
    <location>
        <begin position="82"/>
        <end position="100"/>
    </location>
</feature>
<evidence type="ECO:0008006" key="4">
    <source>
        <dbReference type="Google" id="ProtNLM"/>
    </source>
</evidence>
<comment type="caution">
    <text evidence="2">The sequence shown here is derived from an EMBL/GenBank/DDBJ whole genome shotgun (WGS) entry which is preliminary data.</text>
</comment>
<gene>
    <name evidence="2" type="ORF">F130042H8_31780</name>
</gene>
<feature type="transmembrane region" description="Helical" evidence="1">
    <location>
        <begin position="120"/>
        <end position="140"/>
    </location>
</feature>
<dbReference type="EMBL" id="BAABXL010000001">
    <property type="protein sequence ID" value="GAA6270118.1"/>
    <property type="molecule type" value="Genomic_DNA"/>
</dbReference>
<reference evidence="2 3" key="1">
    <citation type="submission" date="2024-04" db="EMBL/GenBank/DDBJ databases">
        <title>Defined microbial consortia suppress multidrug-resistant proinflammatory Enterobacteriaceae via ecological control.</title>
        <authorList>
            <person name="Furuichi M."/>
            <person name="Kawaguchi T."/>
            <person name="Pust M."/>
            <person name="Yasuma K."/>
            <person name="Plichta D."/>
            <person name="Hasegawa N."/>
            <person name="Ohya T."/>
            <person name="Bhattarai S."/>
            <person name="Sasajima S."/>
            <person name="Aoto Y."/>
            <person name="Tuganbaev T."/>
            <person name="Yaginuma M."/>
            <person name="Ueda M."/>
            <person name="Okahashi N."/>
            <person name="Amafuji K."/>
            <person name="Kiridooshi Y."/>
            <person name="Sugita K."/>
            <person name="Strazar M."/>
            <person name="Skelly A."/>
            <person name="Suda W."/>
            <person name="Hattori M."/>
            <person name="Nakamoto N."/>
            <person name="Caballero S."/>
            <person name="Norman J."/>
            <person name="Olle B."/>
            <person name="Tanoue T."/>
            <person name="Arita M."/>
            <person name="Bucci V."/>
            <person name="Atarashi K."/>
            <person name="Xavier R."/>
            <person name="Honda K."/>
        </authorList>
    </citation>
    <scope>NUCLEOTIDE SEQUENCE [LARGE SCALE GENOMIC DNA]</scope>
    <source>
        <strain evidence="3">f13</strain>
    </source>
</reference>
<keyword evidence="1" id="KW-0812">Transmembrane</keyword>
<sequence>MRTGKGWRLAEAARNMTARRHRRFSYGDWLCFCFIAGVTAGTAAALSFGNAASAEIRAFEYAVPSASLWAAGLKARLADAVVAGGIKKTLANGVFLTVLIKRLFQAGAGWLAGLMICSRFFFGCLTVWAGMCVSVSFAALTLEKGAVALPSYLWYSFPQGIIYFFVWTVLAGWAGGRERRLRAGAFLLLMAVTAMGAALECVFHG</sequence>
<protein>
    <recommendedName>
        <fullName evidence="4">Stage II sporulation protein M</fullName>
    </recommendedName>
</protein>
<accession>A0ABQ0B1F9</accession>
<keyword evidence="3" id="KW-1185">Reference proteome</keyword>
<keyword evidence="1" id="KW-0472">Membrane</keyword>
<name>A0ABQ0B1F9_9FIRM</name>